<proteinExistence type="predicted"/>
<protein>
    <submittedName>
        <fullName evidence="1">Uncharacterized protein</fullName>
    </submittedName>
</protein>
<comment type="caution">
    <text evidence="1">The sequence shown here is derived from an EMBL/GenBank/DDBJ whole genome shotgun (WGS) entry which is preliminary data.</text>
</comment>
<accession>A0AAJ0MVX6</accession>
<gene>
    <name evidence="1" type="ORF">B0T23DRAFT_37658</name>
</gene>
<reference evidence="1 2" key="1">
    <citation type="journal article" date="2023" name="Mol. Phylogenet. Evol.">
        <title>Genome-scale phylogeny and comparative genomics of the fungal order Sordariales.</title>
        <authorList>
            <person name="Hensen N."/>
            <person name="Bonometti L."/>
            <person name="Westerberg I."/>
            <person name="Brannstrom I.O."/>
            <person name="Guillou S."/>
            <person name="Cros-Aarteil S."/>
            <person name="Calhoun S."/>
            <person name="Haridas S."/>
            <person name="Kuo A."/>
            <person name="Mondo S."/>
            <person name="Pangilinan J."/>
            <person name="Riley R."/>
            <person name="LaButti K."/>
            <person name="Andreopoulos B."/>
            <person name="Lipzen A."/>
            <person name="Chen C."/>
            <person name="Yan M."/>
            <person name="Daum C."/>
            <person name="Ng V."/>
            <person name="Clum A."/>
            <person name="Steindorff A."/>
            <person name="Ohm R.A."/>
            <person name="Martin F."/>
            <person name="Silar P."/>
            <person name="Natvig D.O."/>
            <person name="Lalanne C."/>
            <person name="Gautier V."/>
            <person name="Ament-Velasquez S.L."/>
            <person name="Kruys A."/>
            <person name="Hutchinson M.I."/>
            <person name="Powell A.J."/>
            <person name="Barry K."/>
            <person name="Miller A.N."/>
            <person name="Grigoriev I.V."/>
            <person name="Debuchy R."/>
            <person name="Gladieux P."/>
            <person name="Hiltunen Thoren M."/>
            <person name="Johannesson H."/>
        </authorList>
    </citation>
    <scope>NUCLEOTIDE SEQUENCE [LARGE SCALE GENOMIC DNA]</scope>
    <source>
        <strain evidence="1 2">FGSC 10403</strain>
    </source>
</reference>
<dbReference type="RefSeq" id="XP_062697831.1">
    <property type="nucleotide sequence ID" value="XM_062836974.1"/>
</dbReference>
<dbReference type="Proteomes" id="UP001285908">
    <property type="component" value="Unassembled WGS sequence"/>
</dbReference>
<name>A0AAJ0MVX6_9PEZI</name>
<evidence type="ECO:0000313" key="1">
    <source>
        <dbReference type="EMBL" id="KAK3500198.1"/>
    </source>
</evidence>
<evidence type="ECO:0000313" key="2">
    <source>
        <dbReference type="Proteomes" id="UP001285908"/>
    </source>
</evidence>
<dbReference type="GeneID" id="87874596"/>
<keyword evidence="2" id="KW-1185">Reference proteome</keyword>
<organism evidence="1 2">
    <name type="scientific">Neurospora hispaniola</name>
    <dbReference type="NCBI Taxonomy" id="588809"/>
    <lineage>
        <taxon>Eukaryota</taxon>
        <taxon>Fungi</taxon>
        <taxon>Dikarya</taxon>
        <taxon>Ascomycota</taxon>
        <taxon>Pezizomycotina</taxon>
        <taxon>Sordariomycetes</taxon>
        <taxon>Sordariomycetidae</taxon>
        <taxon>Sordariales</taxon>
        <taxon>Sordariaceae</taxon>
        <taxon>Neurospora</taxon>
    </lineage>
</organism>
<dbReference type="EMBL" id="JAULSX010000001">
    <property type="protein sequence ID" value="KAK3500198.1"/>
    <property type="molecule type" value="Genomic_DNA"/>
</dbReference>
<dbReference type="AlphaFoldDB" id="A0AAJ0MVX6"/>
<sequence length="150" mass="15998">MHAANSKLPCPLLSFLTSFVPPLPPVTISLLSTHLLSLSFHTLNPRTSWTSNSHPVKHSTQLSESGNHSYCVIHINTTQPTTTTTSVMSRIAAPVTKLTRSLSTSPAVAKPSFILNATSNVSRTESLDVSSLPLCFSPHCSFSTSAPPST</sequence>